<evidence type="ECO:0000256" key="4">
    <source>
        <dbReference type="SAM" id="MobiDB-lite"/>
    </source>
</evidence>
<feature type="domain" description="EF-hand" evidence="5">
    <location>
        <begin position="361"/>
        <end position="386"/>
    </location>
</feature>
<feature type="region of interest" description="Disordered" evidence="4">
    <location>
        <begin position="1"/>
        <end position="52"/>
    </location>
</feature>
<dbReference type="GO" id="GO:0005509">
    <property type="term" value="F:calcium ion binding"/>
    <property type="evidence" value="ECO:0007669"/>
    <property type="project" value="InterPro"/>
</dbReference>
<feature type="region of interest" description="Disordered" evidence="4">
    <location>
        <begin position="922"/>
        <end position="980"/>
    </location>
</feature>
<keyword evidence="2" id="KW-0677">Repeat</keyword>
<name>A0A813JD57_POLGL</name>
<keyword evidence="3" id="KW-0106">Calcium</keyword>
<feature type="domain" description="EF-hand" evidence="5">
    <location>
        <begin position="1025"/>
        <end position="1050"/>
    </location>
</feature>
<feature type="domain" description="EF-hand" evidence="5">
    <location>
        <begin position="219"/>
        <end position="242"/>
    </location>
</feature>
<dbReference type="PANTHER" id="PTHR34524:SF6">
    <property type="entry name" value="CALCYPHOSINE LIKE"/>
    <property type="match status" value="1"/>
</dbReference>
<dbReference type="InterPro" id="IPR011992">
    <property type="entry name" value="EF-hand-dom_pair"/>
</dbReference>
<dbReference type="Gene3D" id="1.10.238.10">
    <property type="entry name" value="EF-hand"/>
    <property type="match status" value="4"/>
</dbReference>
<proteinExistence type="predicted"/>
<feature type="domain" description="EF-hand" evidence="5">
    <location>
        <begin position="140"/>
        <end position="166"/>
    </location>
</feature>
<protein>
    <recommendedName>
        <fullName evidence="5">EF-hand domain-containing protein</fullName>
    </recommendedName>
</protein>
<dbReference type="PROSITE" id="PS00018">
    <property type="entry name" value="EF_HAND_1"/>
    <property type="match status" value="7"/>
</dbReference>
<feature type="domain" description="EF-hand" evidence="5">
    <location>
        <begin position="438"/>
        <end position="461"/>
    </location>
</feature>
<evidence type="ECO:0000256" key="1">
    <source>
        <dbReference type="ARBA" id="ARBA00022723"/>
    </source>
</evidence>
<accession>A0A813JD57</accession>
<feature type="non-terminal residue" evidence="6">
    <location>
        <position position="1"/>
    </location>
</feature>
<dbReference type="InterPro" id="IPR051581">
    <property type="entry name" value="Ca-bind"/>
</dbReference>
<gene>
    <name evidence="6" type="ORF">PGLA2088_LOCUS18703</name>
</gene>
<dbReference type="SMART" id="SM00054">
    <property type="entry name" value="EFh"/>
    <property type="match status" value="8"/>
</dbReference>
<sequence length="1190" mass="131900">MDFNWSTGLDVRLGRSPKAGAGRASPAGSQLPVIGDERRGTPVAPGSAGGWHGISHSKTEPALAAPKPSRKVAGQRIASFMDRNLGKTEKGEARLAFARYQQAAAAQAHAHAEASFLGNQGLQGFRTYLKQKCGSIVLGWRALDEDKSGRLSFYEFCNACRKMGYHGNLKQLWLQLDTNRNGAVSLMEIDREVGHYMGTFKKALLEKFGDMLTAWRQGIDVNHNGRIEQKEVEDAVSHLGLDLDPAKLWGMLRGASGGLTLQEFDPDAYHRWQTGDFGGLLSKTSMEFLDDMEGDLPAEATRSLEEGGAKNWRAGLVAKDHAEFKEASDKVKKLRLGLHTVDGFKQALVHRCGSLYGAWREALDLDGNGRLTMSEFCQALHRLAFHGDVKNLWKELNSGKGYLLFSDLDPKTDAMISELRQKLSEKYGNLLLAWLKGMDTNGTGKVGVEQFCKACEEVGFSGDPKKLFNLLQPDATRTSLTLVDFDTKAYLAFSRGDFRMISEPEGGSSSSAAKRELSFEERQTAGFSFQVQQAFQVAHRAEFAKACRLDDPHRAKSIQGRAEEFEELCRRKFGTLIGAWRQCLDFDGNGRLTFNEWCKALRVLGYNGDLKALWKKYDSEQKGYIALKWVVKDFLQLLGDTFGHIDDAWKLGFKKDPLGAITEQVLTEACKKLNYPHDPQKLFRCLQSAPGRQLITIWDLDPLCTRKKSRGEVAYFTEPKEIGEIERRAEFALHETSTTTMMSGMTSLGPGVSPLHPLRQALRKRHGSTVIAWREALDLKLAGTACWGRFVLCLEDCAFSGNIKGLWQELSGKRECITFKDLDQDAARMLTSFREQLLEKFGCITEAWAKGLNSGGVGRVGEKDFIEALQTSDVSCKNPSKLFQYCLSRLGQRSLVCEDLRALLIGLPLSEQPAAWAGVQEEQPGNATAGVTAGSRPAPLGDYDVTGPSPPTSPTSQRGMSPTSQRGMTGASGSPHGSYVVASPKAHIEKQYKEFHEQDAVCNSLEGFKRILLHQYGSLFAAWRHHLDVDQNGVVTQSDFAAACRKVGIKEVQSVWNELDKNADGHLTLKEIDAQTADGFGELEKLLVEQYGSHKVGWKKVFDTDNTLHADLSKFKAGCEKLGLSFSAEKLFRLLRPSPGMQFLAYEDIWADQTPTLLPQDLEAARGKSRISRRVAAFDREERAESPNIE</sequence>
<dbReference type="PROSITE" id="PS50222">
    <property type="entry name" value="EF_HAND_2"/>
    <property type="match status" value="6"/>
</dbReference>
<organism evidence="6 7">
    <name type="scientific">Polarella glacialis</name>
    <name type="common">Dinoflagellate</name>
    <dbReference type="NCBI Taxonomy" id="89957"/>
    <lineage>
        <taxon>Eukaryota</taxon>
        <taxon>Sar</taxon>
        <taxon>Alveolata</taxon>
        <taxon>Dinophyceae</taxon>
        <taxon>Suessiales</taxon>
        <taxon>Suessiaceae</taxon>
        <taxon>Polarella</taxon>
    </lineage>
</organism>
<evidence type="ECO:0000313" key="6">
    <source>
        <dbReference type="EMBL" id="CAE8673853.1"/>
    </source>
</evidence>
<dbReference type="EMBL" id="CAJNNW010024714">
    <property type="protein sequence ID" value="CAE8673853.1"/>
    <property type="molecule type" value="Genomic_DNA"/>
</dbReference>
<feature type="domain" description="EF-hand" evidence="5">
    <location>
        <begin position="582"/>
        <end position="607"/>
    </location>
</feature>
<reference evidence="6" key="1">
    <citation type="submission" date="2021-02" db="EMBL/GenBank/DDBJ databases">
        <authorList>
            <person name="Dougan E. K."/>
            <person name="Rhodes N."/>
            <person name="Thang M."/>
            <person name="Chan C."/>
        </authorList>
    </citation>
    <scope>NUCLEOTIDE SEQUENCE</scope>
</reference>
<evidence type="ECO:0000313" key="7">
    <source>
        <dbReference type="Proteomes" id="UP000626109"/>
    </source>
</evidence>
<comment type="caution">
    <text evidence="6">The sequence shown here is derived from an EMBL/GenBank/DDBJ whole genome shotgun (WGS) entry which is preliminary data.</text>
</comment>
<evidence type="ECO:0000256" key="3">
    <source>
        <dbReference type="ARBA" id="ARBA00022837"/>
    </source>
</evidence>
<dbReference type="InterPro" id="IPR018247">
    <property type="entry name" value="EF_Hand_1_Ca_BS"/>
</dbReference>
<dbReference type="InterPro" id="IPR002048">
    <property type="entry name" value="EF_hand_dom"/>
</dbReference>
<evidence type="ECO:0000259" key="5">
    <source>
        <dbReference type="PROSITE" id="PS50222"/>
    </source>
</evidence>
<dbReference type="Proteomes" id="UP000626109">
    <property type="component" value="Unassembled WGS sequence"/>
</dbReference>
<dbReference type="SUPFAM" id="SSF47473">
    <property type="entry name" value="EF-hand"/>
    <property type="match status" value="3"/>
</dbReference>
<keyword evidence="1" id="KW-0479">Metal-binding</keyword>
<evidence type="ECO:0000256" key="2">
    <source>
        <dbReference type="ARBA" id="ARBA00022737"/>
    </source>
</evidence>
<dbReference type="PANTHER" id="PTHR34524">
    <property type="entry name" value="CALCYPHOSIN"/>
    <property type="match status" value="1"/>
</dbReference>
<dbReference type="AlphaFoldDB" id="A0A813JD57"/>
<feature type="compositionally biased region" description="Polar residues" evidence="4">
    <location>
        <begin position="957"/>
        <end position="967"/>
    </location>
</feature>